<dbReference type="AlphaFoldDB" id="A0A673WYY9"/>
<dbReference type="PANTHER" id="PTHR32251:SF17">
    <property type="entry name" value="STEROID 5-ALPHA REDUCTASE C-TERMINAL DOMAIN-CONTAINING PROTEIN"/>
    <property type="match status" value="1"/>
</dbReference>
<dbReference type="Proteomes" id="UP000472277">
    <property type="component" value="Chromosome 28"/>
</dbReference>
<dbReference type="InParanoid" id="A0A673WYY9"/>
<keyword evidence="2" id="KW-1185">Reference proteome</keyword>
<dbReference type="PANTHER" id="PTHR32251">
    <property type="entry name" value="3-OXO-5-ALPHA-STEROID 4-DEHYDROGENASE"/>
    <property type="match status" value="1"/>
</dbReference>
<name>A0A673WYY9_SALTR</name>
<sequence length="235" mass="26402">VEFTGPDKGSTIAKCAATDLRIQWTGWAISGALKTEKFYDLAGSGTFLLLYHLSHYWGGTRHLRQNVQTGLVTAWGVRLGTFLFMRIVKDGKDRRFNNVRDSPGTFFVYWNLSGCLTLLPILMLNSEQRDEPLGLRDYLGWGIWSFGFVTEAITDQQKWLFKGNPDNAVIGKYSHYKILYCSGLDSASSVMKGPQYATSVCLVPAASHQWGSDSAFQNYVKNTLANSQFLMLHTF</sequence>
<reference evidence="1" key="1">
    <citation type="submission" date="2025-08" db="UniProtKB">
        <authorList>
            <consortium name="Ensembl"/>
        </authorList>
    </citation>
    <scope>IDENTIFICATION</scope>
</reference>
<evidence type="ECO:0000313" key="1">
    <source>
        <dbReference type="Ensembl" id="ENSSTUP00000013361.1"/>
    </source>
</evidence>
<accession>A0A673WYY9</accession>
<organism evidence="1 2">
    <name type="scientific">Salmo trutta</name>
    <name type="common">Brown trout</name>
    <dbReference type="NCBI Taxonomy" id="8032"/>
    <lineage>
        <taxon>Eukaryota</taxon>
        <taxon>Metazoa</taxon>
        <taxon>Chordata</taxon>
        <taxon>Craniata</taxon>
        <taxon>Vertebrata</taxon>
        <taxon>Euteleostomi</taxon>
        <taxon>Actinopterygii</taxon>
        <taxon>Neopterygii</taxon>
        <taxon>Teleostei</taxon>
        <taxon>Protacanthopterygii</taxon>
        <taxon>Salmoniformes</taxon>
        <taxon>Salmonidae</taxon>
        <taxon>Salmoninae</taxon>
        <taxon>Salmo</taxon>
    </lineage>
</organism>
<dbReference type="GeneTree" id="ENSGT00390000008169"/>
<reference evidence="1" key="2">
    <citation type="submission" date="2025-09" db="UniProtKB">
        <authorList>
            <consortium name="Ensembl"/>
        </authorList>
    </citation>
    <scope>IDENTIFICATION</scope>
</reference>
<dbReference type="GO" id="GO:0016020">
    <property type="term" value="C:membrane"/>
    <property type="evidence" value="ECO:0007669"/>
    <property type="project" value="TreeGrafter"/>
</dbReference>
<protein>
    <submittedName>
        <fullName evidence="1">Si:ch211-210c8.6</fullName>
    </submittedName>
</protein>
<dbReference type="InterPro" id="IPR010721">
    <property type="entry name" value="UstE-like"/>
</dbReference>
<proteinExistence type="predicted"/>
<evidence type="ECO:0000313" key="2">
    <source>
        <dbReference type="Proteomes" id="UP000472277"/>
    </source>
</evidence>
<dbReference type="Pfam" id="PF06966">
    <property type="entry name" value="DUF1295"/>
    <property type="match status" value="1"/>
</dbReference>
<dbReference type="Ensembl" id="ENSSTUT00000014123.1">
    <property type="protein sequence ID" value="ENSSTUP00000013361.1"/>
    <property type="gene ID" value="ENSSTUG00000006208.1"/>
</dbReference>